<evidence type="ECO:0000313" key="4">
    <source>
        <dbReference type="Proteomes" id="UP000216035"/>
    </source>
</evidence>
<sequence length="705" mass="79126">MKLNQVVYTALFFICFTVVGQKKELTLSDAVMQQFRAYAADRVDGFQWIPDGNQYSFAKNRYSEIHLGSEANSNTKVLITVKEFNELFKTELSSFFGYQWQDGETLLLTIKNEFIAVNPFTKTLISRTKINEAAENVSSSKNGLVYAYTKENNLFAHIDNKEVQITDFNAEIVSGQAIARSEFGISNGIFISPDAKYIAFYQKNESEVALYPLLDITSTPGTLNNIRYPMAGQKSEKPRVGIYSIESGKTVYVSPRGATDDYLTNFAWTPDSKAFTIAEVNRAQNAIQLNLFSAAGQFQRTLFTETDNTWVEPEHPAYFPNPKESSFIWISERDGYNNLYLYDLNGKLLRKLTQNLFPVIDILGATAKEIYFTATGESGTNTLVYAVDFKGKQRLVTKDLGVHAAKLNEFTGTLFDEYSNLNTPNISQILPVKGSATKLVESPDKLKDVAIGTTEIVQLKAADGKTDLYARLIKPSNFDASKKYPVLIYVYGGPHAQMVTNSYLAGANLWMHWLAEKGYLVFTVDNRGSSNRGAAFEHVIHRNLGTNELADQLSGVAYLKSLPYVDASRLAVHGWSFGGFMTNTMLLKAPETFKVGVAGGPVTDWAYYEIMYGERYMDTPAENPEGYKTAALRNYVKNLKGKLLLIHGTSDDVVVEQHNLDLVKNFVEAGVQIDYFPYPMHKHNVRGKDRVHLMEKVLNYVLEHN</sequence>
<dbReference type="OrthoDB" id="9812921at2"/>
<dbReference type="InterPro" id="IPR002469">
    <property type="entry name" value="Peptidase_S9B_N"/>
</dbReference>
<feature type="domain" description="Peptidase S9 prolyl oligopeptidase catalytic" evidence="1">
    <location>
        <begin position="511"/>
        <end position="704"/>
    </location>
</feature>
<dbReference type="GO" id="GO:0006508">
    <property type="term" value="P:proteolysis"/>
    <property type="evidence" value="ECO:0007669"/>
    <property type="project" value="InterPro"/>
</dbReference>
<dbReference type="SUPFAM" id="SSF53474">
    <property type="entry name" value="alpha/beta-Hydrolases"/>
    <property type="match status" value="1"/>
</dbReference>
<accession>A0A255ZWI6</accession>
<reference evidence="3 4" key="1">
    <citation type="submission" date="2017-07" db="EMBL/GenBank/DDBJ databases">
        <title>Flavobacterium cyanobacteriorum sp. nov., isolated from cyanobacterial aggregates in a eutrophic lake.</title>
        <authorList>
            <person name="Cai H."/>
        </authorList>
    </citation>
    <scope>NUCLEOTIDE SEQUENCE [LARGE SCALE GENOMIC DNA]</scope>
    <source>
        <strain evidence="3 4">TH167</strain>
    </source>
</reference>
<organism evidence="3 4">
    <name type="scientific">Flavobacterium aurantiibacter</name>
    <dbReference type="NCBI Taxonomy" id="2023067"/>
    <lineage>
        <taxon>Bacteria</taxon>
        <taxon>Pseudomonadati</taxon>
        <taxon>Bacteroidota</taxon>
        <taxon>Flavobacteriia</taxon>
        <taxon>Flavobacteriales</taxon>
        <taxon>Flavobacteriaceae</taxon>
        <taxon>Flavobacterium</taxon>
    </lineage>
</organism>
<dbReference type="Proteomes" id="UP000216035">
    <property type="component" value="Unassembled WGS sequence"/>
</dbReference>
<name>A0A255ZWI6_9FLAO</name>
<dbReference type="RefSeq" id="WP_094485999.1">
    <property type="nucleotide sequence ID" value="NZ_NOXX01000186.1"/>
</dbReference>
<dbReference type="EMBL" id="NOXX01000186">
    <property type="protein sequence ID" value="OYQ45120.1"/>
    <property type="molecule type" value="Genomic_DNA"/>
</dbReference>
<dbReference type="InterPro" id="IPR050278">
    <property type="entry name" value="Serine_Prot_S9B/DPPIV"/>
</dbReference>
<proteinExistence type="predicted"/>
<evidence type="ECO:0000313" key="3">
    <source>
        <dbReference type="EMBL" id="OYQ45120.1"/>
    </source>
</evidence>
<dbReference type="InterPro" id="IPR001375">
    <property type="entry name" value="Peptidase_S9_cat"/>
</dbReference>
<dbReference type="GO" id="GO:0008236">
    <property type="term" value="F:serine-type peptidase activity"/>
    <property type="evidence" value="ECO:0007669"/>
    <property type="project" value="InterPro"/>
</dbReference>
<dbReference type="AlphaFoldDB" id="A0A255ZWI6"/>
<comment type="caution">
    <text evidence="3">The sequence shown here is derived from an EMBL/GenBank/DDBJ whole genome shotgun (WGS) entry which is preliminary data.</text>
</comment>
<dbReference type="GO" id="GO:0008239">
    <property type="term" value="F:dipeptidyl-peptidase activity"/>
    <property type="evidence" value="ECO:0007669"/>
    <property type="project" value="TreeGrafter"/>
</dbReference>
<dbReference type="PANTHER" id="PTHR11731">
    <property type="entry name" value="PROTEASE FAMILY S9B,C DIPEPTIDYL-PEPTIDASE IV-RELATED"/>
    <property type="match status" value="1"/>
</dbReference>
<dbReference type="SUPFAM" id="SSF82171">
    <property type="entry name" value="DPP6 N-terminal domain-like"/>
    <property type="match status" value="1"/>
</dbReference>
<dbReference type="InterPro" id="IPR029058">
    <property type="entry name" value="AB_hydrolase_fold"/>
</dbReference>
<protein>
    <submittedName>
        <fullName evidence="3">Peptidase S9</fullName>
    </submittedName>
</protein>
<gene>
    <name evidence="3" type="ORF">CHX27_06740</name>
</gene>
<dbReference type="Pfam" id="PF00930">
    <property type="entry name" value="DPPIV_N"/>
    <property type="match status" value="1"/>
</dbReference>
<dbReference type="Pfam" id="PF00326">
    <property type="entry name" value="Peptidase_S9"/>
    <property type="match status" value="1"/>
</dbReference>
<dbReference type="Gene3D" id="3.40.50.1820">
    <property type="entry name" value="alpha/beta hydrolase"/>
    <property type="match status" value="1"/>
</dbReference>
<dbReference type="Gene3D" id="2.140.10.30">
    <property type="entry name" value="Dipeptidylpeptidase IV, N-terminal domain"/>
    <property type="match status" value="1"/>
</dbReference>
<dbReference type="PANTHER" id="PTHR11731:SF193">
    <property type="entry name" value="DIPEPTIDYL PEPTIDASE 9"/>
    <property type="match status" value="1"/>
</dbReference>
<feature type="domain" description="Dipeptidylpeptidase IV N-terminal" evidence="2">
    <location>
        <begin position="129"/>
        <end position="424"/>
    </location>
</feature>
<evidence type="ECO:0000259" key="2">
    <source>
        <dbReference type="Pfam" id="PF00930"/>
    </source>
</evidence>
<keyword evidence="4" id="KW-1185">Reference proteome</keyword>
<evidence type="ECO:0000259" key="1">
    <source>
        <dbReference type="Pfam" id="PF00326"/>
    </source>
</evidence>